<name>A0A1E5V9D3_9POAL</name>
<dbReference type="AlphaFoldDB" id="A0A1E5V9D3"/>
<dbReference type="Gene3D" id="3.30.200.20">
    <property type="entry name" value="Phosphorylase Kinase, domain 1"/>
    <property type="match status" value="1"/>
</dbReference>
<comment type="subcellular location">
    <subcellularLocation>
        <location evidence="1">Membrane</location>
        <topology evidence="1">Single-pass membrane protein</topology>
    </subcellularLocation>
</comment>
<keyword evidence="2" id="KW-0812">Transmembrane</keyword>
<dbReference type="OrthoDB" id="4062651at2759"/>
<evidence type="ECO:0000256" key="3">
    <source>
        <dbReference type="ARBA" id="ARBA00022729"/>
    </source>
</evidence>
<accession>A0A1E5V9D3</accession>
<evidence type="ECO:0000313" key="7">
    <source>
        <dbReference type="Proteomes" id="UP000095767"/>
    </source>
</evidence>
<comment type="caution">
    <text evidence="6">The sequence shown here is derived from an EMBL/GenBank/DDBJ whole genome shotgun (WGS) entry which is preliminary data.</text>
</comment>
<gene>
    <name evidence="6" type="ORF">BAE44_0017222</name>
</gene>
<dbReference type="GO" id="GO:0016020">
    <property type="term" value="C:membrane"/>
    <property type="evidence" value="ECO:0007669"/>
    <property type="project" value="UniProtKB-SubCell"/>
</dbReference>
<evidence type="ECO:0000313" key="6">
    <source>
        <dbReference type="EMBL" id="OEL21760.1"/>
    </source>
</evidence>
<dbReference type="STRING" id="888268.A0A1E5V9D3"/>
<dbReference type="PANTHER" id="PTHR47974:SF9">
    <property type="entry name" value="RECEPTOR-LIKE SERINE_THREONINE-PROTEIN KINASE"/>
    <property type="match status" value="1"/>
</dbReference>
<protein>
    <recommendedName>
        <fullName evidence="8">Protein kinase domain-containing protein</fullName>
    </recommendedName>
</protein>
<keyword evidence="3" id="KW-0732">Signal</keyword>
<dbReference type="PANTHER" id="PTHR47974">
    <property type="entry name" value="OS07G0415500 PROTEIN"/>
    <property type="match status" value="1"/>
</dbReference>
<evidence type="ECO:0000256" key="5">
    <source>
        <dbReference type="ARBA" id="ARBA00023136"/>
    </source>
</evidence>
<sequence length="124" mass="13930">MTSIQGDLIRAIRTAPCEVVVPDGPGHQIKYPTVEDFLRKVAEFTRNYPTQLGAGGFGKVYRGALPNGLVVVDEQEKQCKELLERMCKVAFWCVLRQPEVRPTMSMVVNMLEGHVEIPPPVYPF</sequence>
<keyword evidence="4" id="KW-1133">Transmembrane helix</keyword>
<proteinExistence type="predicted"/>
<evidence type="ECO:0000256" key="4">
    <source>
        <dbReference type="ARBA" id="ARBA00022989"/>
    </source>
</evidence>
<evidence type="ECO:0000256" key="2">
    <source>
        <dbReference type="ARBA" id="ARBA00022692"/>
    </source>
</evidence>
<dbReference type="Proteomes" id="UP000095767">
    <property type="component" value="Unassembled WGS sequence"/>
</dbReference>
<organism evidence="6 7">
    <name type="scientific">Dichanthelium oligosanthes</name>
    <dbReference type="NCBI Taxonomy" id="888268"/>
    <lineage>
        <taxon>Eukaryota</taxon>
        <taxon>Viridiplantae</taxon>
        <taxon>Streptophyta</taxon>
        <taxon>Embryophyta</taxon>
        <taxon>Tracheophyta</taxon>
        <taxon>Spermatophyta</taxon>
        <taxon>Magnoliopsida</taxon>
        <taxon>Liliopsida</taxon>
        <taxon>Poales</taxon>
        <taxon>Poaceae</taxon>
        <taxon>PACMAD clade</taxon>
        <taxon>Panicoideae</taxon>
        <taxon>Panicodae</taxon>
        <taxon>Paniceae</taxon>
        <taxon>Dichantheliinae</taxon>
        <taxon>Dichanthelium</taxon>
    </lineage>
</organism>
<reference evidence="6 7" key="1">
    <citation type="submission" date="2016-09" db="EMBL/GenBank/DDBJ databases">
        <title>The draft genome of Dichanthelium oligosanthes: A C3 panicoid grass species.</title>
        <authorList>
            <person name="Studer A.J."/>
            <person name="Schnable J.C."/>
            <person name="Brutnell T.P."/>
        </authorList>
    </citation>
    <scope>NUCLEOTIDE SEQUENCE [LARGE SCALE GENOMIC DNA]</scope>
    <source>
        <strain evidence="7">cv. Kellogg 1175</strain>
        <tissue evidence="6">Leaf</tissue>
    </source>
</reference>
<evidence type="ECO:0000256" key="1">
    <source>
        <dbReference type="ARBA" id="ARBA00004167"/>
    </source>
</evidence>
<keyword evidence="5" id="KW-0472">Membrane</keyword>
<dbReference type="EMBL" id="LWDX02047185">
    <property type="protein sequence ID" value="OEL21760.1"/>
    <property type="molecule type" value="Genomic_DNA"/>
</dbReference>
<keyword evidence="7" id="KW-1185">Reference proteome</keyword>
<evidence type="ECO:0008006" key="8">
    <source>
        <dbReference type="Google" id="ProtNLM"/>
    </source>
</evidence>